<dbReference type="AlphaFoldDB" id="A0A5C1QNZ4"/>
<evidence type="ECO:0000256" key="7">
    <source>
        <dbReference type="ARBA" id="ARBA00023288"/>
    </source>
</evidence>
<protein>
    <submittedName>
        <fullName evidence="9">Carbohydrate ABC transporter substrate-binding protein</fullName>
    </submittedName>
</protein>
<dbReference type="InterPro" id="IPR050490">
    <property type="entry name" value="Bact_solute-bd_prot1"/>
</dbReference>
<keyword evidence="6" id="KW-0564">Palmitate</keyword>
<comment type="similarity">
    <text evidence="2">Belongs to the bacterial solute-binding protein 1 family.</text>
</comment>
<dbReference type="Proteomes" id="UP000324209">
    <property type="component" value="Chromosome"/>
</dbReference>
<keyword evidence="10" id="KW-1185">Reference proteome</keyword>
<keyword evidence="5" id="KW-0472">Membrane</keyword>
<dbReference type="OrthoDB" id="42940at2"/>
<keyword evidence="4 8" id="KW-0732">Signal</keyword>
<evidence type="ECO:0000256" key="6">
    <source>
        <dbReference type="ARBA" id="ARBA00023139"/>
    </source>
</evidence>
<organism evidence="9 10">
    <name type="scientific">Oceanispirochaeta crateris</name>
    <dbReference type="NCBI Taxonomy" id="2518645"/>
    <lineage>
        <taxon>Bacteria</taxon>
        <taxon>Pseudomonadati</taxon>
        <taxon>Spirochaetota</taxon>
        <taxon>Spirochaetia</taxon>
        <taxon>Spirochaetales</taxon>
        <taxon>Spirochaetaceae</taxon>
        <taxon>Oceanispirochaeta</taxon>
    </lineage>
</organism>
<reference evidence="9 10" key="1">
    <citation type="submission" date="2019-02" db="EMBL/GenBank/DDBJ databases">
        <title>Complete Genome Sequence and Methylome Analysis of free living Spirochaetas.</title>
        <authorList>
            <person name="Fomenkov A."/>
            <person name="Dubinina G."/>
            <person name="Leshcheva N."/>
            <person name="Mikheeva N."/>
            <person name="Grabovich M."/>
            <person name="Vincze T."/>
            <person name="Roberts R.J."/>
        </authorList>
    </citation>
    <scope>NUCLEOTIDE SEQUENCE [LARGE SCALE GENOMIC DNA]</scope>
    <source>
        <strain evidence="9 10">K2</strain>
    </source>
</reference>
<dbReference type="PANTHER" id="PTHR43649">
    <property type="entry name" value="ARABINOSE-BINDING PROTEIN-RELATED"/>
    <property type="match status" value="1"/>
</dbReference>
<gene>
    <name evidence="9" type="ORF">EXM22_13455</name>
</gene>
<keyword evidence="3" id="KW-1003">Cell membrane</keyword>
<feature type="signal peptide" evidence="8">
    <location>
        <begin position="1"/>
        <end position="21"/>
    </location>
</feature>
<dbReference type="InterPro" id="IPR006059">
    <property type="entry name" value="SBP"/>
</dbReference>
<evidence type="ECO:0000313" key="10">
    <source>
        <dbReference type="Proteomes" id="UP000324209"/>
    </source>
</evidence>
<dbReference type="Pfam" id="PF01547">
    <property type="entry name" value="SBP_bac_1"/>
    <property type="match status" value="1"/>
</dbReference>
<evidence type="ECO:0000256" key="5">
    <source>
        <dbReference type="ARBA" id="ARBA00023136"/>
    </source>
</evidence>
<dbReference type="KEGG" id="ock:EXM22_13455"/>
<proteinExistence type="inferred from homology"/>
<feature type="chain" id="PRO_5022765283" evidence="8">
    <location>
        <begin position="22"/>
        <end position="426"/>
    </location>
</feature>
<dbReference type="EMBL" id="CP036150">
    <property type="protein sequence ID" value="QEN08949.1"/>
    <property type="molecule type" value="Genomic_DNA"/>
</dbReference>
<evidence type="ECO:0000256" key="1">
    <source>
        <dbReference type="ARBA" id="ARBA00004418"/>
    </source>
</evidence>
<comment type="subcellular location">
    <subcellularLocation>
        <location evidence="1">Periplasm</location>
    </subcellularLocation>
</comment>
<evidence type="ECO:0000256" key="8">
    <source>
        <dbReference type="SAM" id="SignalP"/>
    </source>
</evidence>
<name>A0A5C1QNZ4_9SPIO</name>
<dbReference type="SUPFAM" id="SSF53850">
    <property type="entry name" value="Periplasmic binding protein-like II"/>
    <property type="match status" value="1"/>
</dbReference>
<dbReference type="PANTHER" id="PTHR43649:SF33">
    <property type="entry name" value="POLYGALACTURONAN_RHAMNOGALACTURONAN-BINDING PROTEIN YTCQ"/>
    <property type="match status" value="1"/>
</dbReference>
<evidence type="ECO:0000313" key="9">
    <source>
        <dbReference type="EMBL" id="QEN08949.1"/>
    </source>
</evidence>
<accession>A0A5C1QNZ4</accession>
<evidence type="ECO:0000256" key="2">
    <source>
        <dbReference type="ARBA" id="ARBA00008520"/>
    </source>
</evidence>
<evidence type="ECO:0000256" key="3">
    <source>
        <dbReference type="ARBA" id="ARBA00022475"/>
    </source>
</evidence>
<keyword evidence="7" id="KW-0449">Lipoprotein</keyword>
<dbReference type="GO" id="GO:0042597">
    <property type="term" value="C:periplasmic space"/>
    <property type="evidence" value="ECO:0007669"/>
    <property type="project" value="UniProtKB-SubCell"/>
</dbReference>
<evidence type="ECO:0000256" key="4">
    <source>
        <dbReference type="ARBA" id="ARBA00022729"/>
    </source>
</evidence>
<dbReference type="RefSeq" id="WP_149487028.1">
    <property type="nucleotide sequence ID" value="NZ_CP036150.1"/>
</dbReference>
<sequence length="426" mass="48064">MKSKFLLLITFTVLIVGGVFAAGQSDSVEAKTVIKFPVVGDSVYDYLNDVNNVTNAYSKEESGVVIELEYFNSSTKYYEMMKIRNSANEMSDLTYMKPWMVTKFSDFLADLSDLDAAKKNKFSDMMTKDGKVIGLASYVQNEFVYYRKSIFKEYGIAIPQTWNEMVEAFELIKEKGEYIPIMMGAKDAWSTYPFNEFMPSLVANDGNYWNVMASQDEPFSEGTPFYESYQIIDELYSKKLFGPDPLGIGWNQARNMFAAKQGASIFGGVWALTEIVADMNGDMSDIGMFYMPMRDDVNSPLLTVAQPDGILGVNGKSENVEEAKKFVNWFLTSNYYPEYLKYTDRISTIKGIENPIPVLSAIPGQVKGGEVQFVVYDGGGEEFQAIVDDIQFNYKVMGQKMIAGEDLGTMLTELNSKWKAARERLF</sequence>
<dbReference type="Gene3D" id="3.40.190.10">
    <property type="entry name" value="Periplasmic binding protein-like II"/>
    <property type="match status" value="2"/>
</dbReference>